<dbReference type="PANTHER" id="PTHR11626">
    <property type="entry name" value="FARNESYL-DIPHOSPHATE FARNESYLTRANSFERASE"/>
    <property type="match status" value="1"/>
</dbReference>
<reference evidence="2" key="1">
    <citation type="submission" date="2021-02" db="EMBL/GenBank/DDBJ databases">
        <authorList>
            <person name="Nowell W R."/>
        </authorList>
    </citation>
    <scope>NUCLEOTIDE SEQUENCE</scope>
</reference>
<organism evidence="2 3">
    <name type="scientific">Rotaria magnacalcarata</name>
    <dbReference type="NCBI Taxonomy" id="392030"/>
    <lineage>
        <taxon>Eukaryota</taxon>
        <taxon>Metazoa</taxon>
        <taxon>Spiralia</taxon>
        <taxon>Gnathifera</taxon>
        <taxon>Rotifera</taxon>
        <taxon>Eurotatoria</taxon>
        <taxon>Bdelloidea</taxon>
        <taxon>Philodinida</taxon>
        <taxon>Philodinidae</taxon>
        <taxon>Rotaria</taxon>
    </lineage>
</organism>
<accession>A0A8S3CT64</accession>
<dbReference type="EMBL" id="CAJOBI010185989">
    <property type="protein sequence ID" value="CAF4943933.1"/>
    <property type="molecule type" value="Genomic_DNA"/>
</dbReference>
<dbReference type="SUPFAM" id="SSF48576">
    <property type="entry name" value="Terpenoid synthases"/>
    <property type="match status" value="1"/>
</dbReference>
<gene>
    <name evidence="2" type="ORF">SMN809_LOCUS53786</name>
</gene>
<evidence type="ECO:0000313" key="2">
    <source>
        <dbReference type="EMBL" id="CAF4943933.1"/>
    </source>
</evidence>
<proteinExistence type="predicted"/>
<dbReference type="InterPro" id="IPR044844">
    <property type="entry name" value="Trans_IPPS_euk-type"/>
</dbReference>
<dbReference type="GO" id="GO:0051996">
    <property type="term" value="F:squalene synthase [NAD(P)H] activity"/>
    <property type="evidence" value="ECO:0007669"/>
    <property type="project" value="InterPro"/>
</dbReference>
<dbReference type="Proteomes" id="UP000676336">
    <property type="component" value="Unassembled WGS sequence"/>
</dbReference>
<dbReference type="GO" id="GO:0005789">
    <property type="term" value="C:endoplasmic reticulum membrane"/>
    <property type="evidence" value="ECO:0007669"/>
    <property type="project" value="TreeGrafter"/>
</dbReference>
<dbReference type="InterPro" id="IPR008949">
    <property type="entry name" value="Isoprenoid_synthase_dom_sf"/>
</dbReference>
<dbReference type="InterPro" id="IPR019845">
    <property type="entry name" value="Squalene/phytoene_synthase_CS"/>
</dbReference>
<dbReference type="Gene3D" id="1.10.600.10">
    <property type="entry name" value="Farnesyl Diphosphate Synthase"/>
    <property type="match status" value="1"/>
</dbReference>
<evidence type="ECO:0008006" key="4">
    <source>
        <dbReference type="Google" id="ProtNLM"/>
    </source>
</evidence>
<keyword evidence="1" id="KW-0808">Transferase</keyword>
<comment type="caution">
    <text evidence="2">The sequence shown here is derived from an EMBL/GenBank/DDBJ whole genome shotgun (WGS) entry which is preliminary data.</text>
</comment>
<dbReference type="GO" id="GO:0045338">
    <property type="term" value="P:farnesyl diphosphate metabolic process"/>
    <property type="evidence" value="ECO:0007669"/>
    <property type="project" value="InterPro"/>
</dbReference>
<name>A0A8S3CT64_9BILA</name>
<dbReference type="PROSITE" id="PS01044">
    <property type="entry name" value="SQUALEN_PHYTOEN_SYN_1"/>
    <property type="match status" value="1"/>
</dbReference>
<dbReference type="AlphaFoldDB" id="A0A8S3CT64"/>
<protein>
    <recommendedName>
        <fullName evidence="4">Squalene synthase</fullName>
    </recommendedName>
</protein>
<dbReference type="GO" id="GO:0006696">
    <property type="term" value="P:ergosterol biosynthetic process"/>
    <property type="evidence" value="ECO:0007669"/>
    <property type="project" value="TreeGrafter"/>
</dbReference>
<dbReference type="InterPro" id="IPR002060">
    <property type="entry name" value="Squ/phyt_synthse"/>
</dbReference>
<sequence>MAEYVGKTGSIETVASYNLYCHYVAGLVGHGLAALFSHSGLEDPGLHVHEHLKDLQAGRTWWPKEIWCHYAVDLSEFVNNPHGERSLECLNHMVLDALNHVPDVINNLARVKHPKILESCAIPQVMAIATLAELYNNPLVFTSVVKIRKGLA</sequence>
<evidence type="ECO:0000256" key="1">
    <source>
        <dbReference type="ARBA" id="ARBA00022679"/>
    </source>
</evidence>
<dbReference type="PANTHER" id="PTHR11626:SF2">
    <property type="entry name" value="SQUALENE SYNTHASE"/>
    <property type="match status" value="1"/>
</dbReference>
<dbReference type="Pfam" id="PF00494">
    <property type="entry name" value="SQS_PSY"/>
    <property type="match status" value="1"/>
</dbReference>
<feature type="non-terminal residue" evidence="2">
    <location>
        <position position="1"/>
    </location>
</feature>
<evidence type="ECO:0000313" key="3">
    <source>
        <dbReference type="Proteomes" id="UP000676336"/>
    </source>
</evidence>